<accession>A0A6C0BA97</accession>
<organism evidence="1">
    <name type="scientific">viral metagenome</name>
    <dbReference type="NCBI Taxonomy" id="1070528"/>
    <lineage>
        <taxon>unclassified sequences</taxon>
        <taxon>metagenomes</taxon>
        <taxon>organismal metagenomes</taxon>
    </lineage>
</organism>
<evidence type="ECO:0000313" key="1">
    <source>
        <dbReference type="EMBL" id="QHS88641.1"/>
    </source>
</evidence>
<protein>
    <submittedName>
        <fullName evidence="1">Uncharacterized protein</fullName>
    </submittedName>
</protein>
<name>A0A6C0BA97_9ZZZZ</name>
<dbReference type="EMBL" id="MN739102">
    <property type="protein sequence ID" value="QHS88641.1"/>
    <property type="molecule type" value="Genomic_DNA"/>
</dbReference>
<reference evidence="1" key="1">
    <citation type="journal article" date="2020" name="Nature">
        <title>Giant virus diversity and host interactions through global metagenomics.</title>
        <authorList>
            <person name="Schulz F."/>
            <person name="Roux S."/>
            <person name="Paez-Espino D."/>
            <person name="Jungbluth S."/>
            <person name="Walsh D.A."/>
            <person name="Denef V.J."/>
            <person name="McMahon K.D."/>
            <person name="Konstantinidis K.T."/>
            <person name="Eloe-Fadrosh E.A."/>
            <person name="Kyrpides N.C."/>
            <person name="Woyke T."/>
        </authorList>
    </citation>
    <scope>NUCLEOTIDE SEQUENCE</scope>
    <source>
        <strain evidence="1">GVMAG-M-3300010158-59</strain>
    </source>
</reference>
<proteinExistence type="predicted"/>
<sequence length="109" mass="13244">MSNSQIFKKKFSTEILFKLLDKVAEKSEKLYIFSTESYKRGVLQEDIPKFLEECKEFYHVSKQKYLERKLSFNSFTTVLRQICKYNKVTYTTQIKYDKSSYSIIYFIYF</sequence>
<dbReference type="AlphaFoldDB" id="A0A6C0BA97"/>